<evidence type="ECO:0000256" key="4">
    <source>
        <dbReference type="SAM" id="Phobius"/>
    </source>
</evidence>
<evidence type="ECO:0000313" key="7">
    <source>
        <dbReference type="Proteomes" id="UP000256405"/>
    </source>
</evidence>
<keyword evidence="3" id="KW-0804">Transcription</keyword>
<dbReference type="Gene3D" id="1.10.10.10">
    <property type="entry name" value="Winged helix-like DNA-binding domain superfamily/Winged helix DNA-binding domain"/>
    <property type="match status" value="1"/>
</dbReference>
<dbReference type="PRINTS" id="PR00038">
    <property type="entry name" value="HTHLUXR"/>
</dbReference>
<dbReference type="PROSITE" id="PS50043">
    <property type="entry name" value="HTH_LUXR_2"/>
    <property type="match status" value="1"/>
</dbReference>
<evidence type="ECO:0000256" key="3">
    <source>
        <dbReference type="ARBA" id="ARBA00023163"/>
    </source>
</evidence>
<dbReference type="PANTHER" id="PTHR44688:SF16">
    <property type="entry name" value="DNA-BINDING TRANSCRIPTIONAL ACTIVATOR DEVR_DOSR"/>
    <property type="match status" value="1"/>
</dbReference>
<dbReference type="SUPFAM" id="SSF46894">
    <property type="entry name" value="C-terminal effector domain of the bipartite response regulators"/>
    <property type="match status" value="1"/>
</dbReference>
<name>A0A3E0DWW1_9BACT</name>
<evidence type="ECO:0000256" key="2">
    <source>
        <dbReference type="ARBA" id="ARBA00023125"/>
    </source>
</evidence>
<dbReference type="InterPro" id="IPR000792">
    <property type="entry name" value="Tscrpt_reg_LuxR_C"/>
</dbReference>
<dbReference type="InterPro" id="IPR036388">
    <property type="entry name" value="WH-like_DNA-bd_sf"/>
</dbReference>
<dbReference type="AlphaFoldDB" id="A0A3E0DWW1"/>
<dbReference type="GO" id="GO:0006355">
    <property type="term" value="P:regulation of DNA-templated transcription"/>
    <property type="evidence" value="ECO:0007669"/>
    <property type="project" value="InterPro"/>
</dbReference>
<dbReference type="OrthoDB" id="9807565at2"/>
<dbReference type="Pfam" id="PF00196">
    <property type="entry name" value="GerE"/>
    <property type="match status" value="1"/>
</dbReference>
<feature type="transmembrane region" description="Helical" evidence="4">
    <location>
        <begin position="45"/>
        <end position="65"/>
    </location>
</feature>
<accession>A0A3E0DWW1</accession>
<evidence type="ECO:0000256" key="1">
    <source>
        <dbReference type="ARBA" id="ARBA00023015"/>
    </source>
</evidence>
<dbReference type="InterPro" id="IPR016032">
    <property type="entry name" value="Sig_transdc_resp-reg_C-effctor"/>
</dbReference>
<gene>
    <name evidence="6" type="ORF">C8N25_10685</name>
</gene>
<organism evidence="6 7">
    <name type="scientific">Algoriphagus antarcticus</name>
    <dbReference type="NCBI Taxonomy" id="238540"/>
    <lineage>
        <taxon>Bacteria</taxon>
        <taxon>Pseudomonadati</taxon>
        <taxon>Bacteroidota</taxon>
        <taxon>Cytophagia</taxon>
        <taxon>Cytophagales</taxon>
        <taxon>Cyclobacteriaceae</taxon>
        <taxon>Algoriphagus</taxon>
    </lineage>
</organism>
<feature type="transmembrane region" description="Helical" evidence="4">
    <location>
        <begin position="12"/>
        <end position="33"/>
    </location>
</feature>
<keyword evidence="4" id="KW-1133">Transmembrane helix</keyword>
<reference evidence="6 7" key="1">
    <citation type="submission" date="2018-08" db="EMBL/GenBank/DDBJ databases">
        <title>Genomic Encyclopedia of Archaeal and Bacterial Type Strains, Phase II (KMG-II): from individual species to whole genera.</title>
        <authorList>
            <person name="Goeker M."/>
        </authorList>
    </citation>
    <scope>NUCLEOTIDE SEQUENCE [LARGE SCALE GENOMIC DNA]</scope>
    <source>
        <strain evidence="6 7">DSM 15986</strain>
    </source>
</reference>
<evidence type="ECO:0000259" key="5">
    <source>
        <dbReference type="PROSITE" id="PS50043"/>
    </source>
</evidence>
<proteinExistence type="predicted"/>
<keyword evidence="4" id="KW-0472">Membrane</keyword>
<feature type="domain" description="HTH luxR-type" evidence="5">
    <location>
        <begin position="88"/>
        <end position="150"/>
    </location>
</feature>
<evidence type="ECO:0000313" key="6">
    <source>
        <dbReference type="EMBL" id="REG90587.1"/>
    </source>
</evidence>
<sequence>MRTLLAKPDVLFRFQKFLLPLSGVLFISTIYIVHVDFGKILPESAFTLTGFEIATFLLSYFWTWIEYAKVQRMKEAINLQESTRESSMQKRLLQLSRKENAVIQLIIEGKSNKEICSESFIEHSTLKSHINHIYKKLDVKSRKEMVLALK</sequence>
<dbReference type="PANTHER" id="PTHR44688">
    <property type="entry name" value="DNA-BINDING TRANSCRIPTIONAL ACTIVATOR DEVR_DOSR"/>
    <property type="match status" value="1"/>
</dbReference>
<keyword evidence="2" id="KW-0238">DNA-binding</keyword>
<keyword evidence="1" id="KW-0805">Transcription regulation</keyword>
<protein>
    <submittedName>
        <fullName evidence="6">Regulatory LuxR family protein</fullName>
    </submittedName>
</protein>
<dbReference type="RefSeq" id="WP_086541829.1">
    <property type="nucleotide sequence ID" value="NZ_MSSW01000032.1"/>
</dbReference>
<comment type="caution">
    <text evidence="6">The sequence shown here is derived from an EMBL/GenBank/DDBJ whole genome shotgun (WGS) entry which is preliminary data.</text>
</comment>
<dbReference type="GO" id="GO:0003677">
    <property type="term" value="F:DNA binding"/>
    <property type="evidence" value="ECO:0007669"/>
    <property type="project" value="UniProtKB-KW"/>
</dbReference>
<dbReference type="CDD" id="cd06170">
    <property type="entry name" value="LuxR_C_like"/>
    <property type="match status" value="1"/>
</dbReference>
<dbReference type="EMBL" id="QUNF01000006">
    <property type="protein sequence ID" value="REG90587.1"/>
    <property type="molecule type" value="Genomic_DNA"/>
</dbReference>
<dbReference type="SMART" id="SM00421">
    <property type="entry name" value="HTH_LUXR"/>
    <property type="match status" value="1"/>
</dbReference>
<keyword evidence="7" id="KW-1185">Reference proteome</keyword>
<keyword evidence="4" id="KW-0812">Transmembrane</keyword>
<dbReference type="Proteomes" id="UP000256405">
    <property type="component" value="Unassembled WGS sequence"/>
</dbReference>